<protein>
    <submittedName>
        <fullName evidence="2">Uncharacterized protein</fullName>
    </submittedName>
</protein>
<feature type="region of interest" description="Disordered" evidence="1">
    <location>
        <begin position="1"/>
        <end position="50"/>
    </location>
</feature>
<keyword evidence="3" id="KW-1185">Reference proteome</keyword>
<feature type="non-terminal residue" evidence="2">
    <location>
        <position position="50"/>
    </location>
</feature>
<proteinExistence type="predicted"/>
<sequence>MPGVPAQGMAMPGVPAQGMGMPGVPAAGGFPGQPYGGYQGGFSAPPAQDP</sequence>
<organism evidence="2 3">
    <name type="scientific">Cirrhinus mrigala</name>
    <name type="common">Mrigala</name>
    <dbReference type="NCBI Taxonomy" id="683832"/>
    <lineage>
        <taxon>Eukaryota</taxon>
        <taxon>Metazoa</taxon>
        <taxon>Chordata</taxon>
        <taxon>Craniata</taxon>
        <taxon>Vertebrata</taxon>
        <taxon>Euteleostomi</taxon>
        <taxon>Actinopterygii</taxon>
        <taxon>Neopterygii</taxon>
        <taxon>Teleostei</taxon>
        <taxon>Ostariophysi</taxon>
        <taxon>Cypriniformes</taxon>
        <taxon>Cyprinidae</taxon>
        <taxon>Labeoninae</taxon>
        <taxon>Labeonini</taxon>
        <taxon>Cirrhinus</taxon>
    </lineage>
</organism>
<dbReference type="AlphaFoldDB" id="A0ABD0QWT3"/>
<reference evidence="2 3" key="1">
    <citation type="submission" date="2024-05" db="EMBL/GenBank/DDBJ databases">
        <title>Genome sequencing and assembly of Indian major carp, Cirrhinus mrigala (Hamilton, 1822).</title>
        <authorList>
            <person name="Mohindra V."/>
            <person name="Chowdhury L.M."/>
            <person name="Lal K."/>
            <person name="Jena J.K."/>
        </authorList>
    </citation>
    <scope>NUCLEOTIDE SEQUENCE [LARGE SCALE GENOMIC DNA]</scope>
    <source>
        <strain evidence="2">CM1030</strain>
        <tissue evidence="2">Blood</tissue>
    </source>
</reference>
<gene>
    <name evidence="2" type="ORF">M9458_013397</name>
</gene>
<evidence type="ECO:0000313" key="2">
    <source>
        <dbReference type="EMBL" id="KAL0190699.1"/>
    </source>
</evidence>
<feature type="compositionally biased region" description="Low complexity" evidence="1">
    <location>
        <begin position="8"/>
        <end position="28"/>
    </location>
</feature>
<evidence type="ECO:0000313" key="3">
    <source>
        <dbReference type="Proteomes" id="UP001529510"/>
    </source>
</evidence>
<dbReference type="EMBL" id="JAMKFB020000006">
    <property type="protein sequence ID" value="KAL0190699.1"/>
    <property type="molecule type" value="Genomic_DNA"/>
</dbReference>
<name>A0ABD0QWT3_CIRMR</name>
<feature type="compositionally biased region" description="Gly residues" evidence="1">
    <location>
        <begin position="29"/>
        <end position="40"/>
    </location>
</feature>
<dbReference type="Proteomes" id="UP001529510">
    <property type="component" value="Unassembled WGS sequence"/>
</dbReference>
<accession>A0ABD0QWT3</accession>
<comment type="caution">
    <text evidence="2">The sequence shown here is derived from an EMBL/GenBank/DDBJ whole genome shotgun (WGS) entry which is preliminary data.</text>
</comment>
<evidence type="ECO:0000256" key="1">
    <source>
        <dbReference type="SAM" id="MobiDB-lite"/>
    </source>
</evidence>